<name>A0ABX1FJT4_9PSEU</name>
<evidence type="ECO:0000313" key="3">
    <source>
        <dbReference type="Proteomes" id="UP001515943"/>
    </source>
</evidence>
<evidence type="ECO:0000256" key="1">
    <source>
        <dbReference type="SAM" id="MobiDB-lite"/>
    </source>
</evidence>
<reference evidence="2 3" key="1">
    <citation type="submission" date="2019-08" db="EMBL/GenBank/DDBJ databases">
        <title>Lentzea from Indian Himalayas.</title>
        <authorList>
            <person name="Mandal S."/>
            <person name="Mallick Gupta A."/>
            <person name="Maiti P.K."/>
            <person name="Sarkar J."/>
            <person name="Mandal S."/>
        </authorList>
    </citation>
    <scope>NUCLEOTIDE SEQUENCE [LARGE SCALE GENOMIC DNA]</scope>
    <source>
        <strain evidence="2 3">PSKA42</strain>
    </source>
</reference>
<gene>
    <name evidence="2" type="ORF">FXN61_20050</name>
</gene>
<evidence type="ECO:0000313" key="2">
    <source>
        <dbReference type="EMBL" id="NKE58976.1"/>
    </source>
</evidence>
<organism evidence="2 3">
    <name type="scientific">Lentzea indica</name>
    <dbReference type="NCBI Taxonomy" id="2604800"/>
    <lineage>
        <taxon>Bacteria</taxon>
        <taxon>Bacillati</taxon>
        <taxon>Actinomycetota</taxon>
        <taxon>Actinomycetes</taxon>
        <taxon>Pseudonocardiales</taxon>
        <taxon>Pseudonocardiaceae</taxon>
        <taxon>Lentzea</taxon>
    </lineage>
</organism>
<feature type="region of interest" description="Disordered" evidence="1">
    <location>
        <begin position="127"/>
        <end position="150"/>
    </location>
</feature>
<dbReference type="RefSeq" id="WP_167975632.1">
    <property type="nucleotide sequence ID" value="NZ_VSRL01000069.1"/>
</dbReference>
<evidence type="ECO:0008006" key="4">
    <source>
        <dbReference type="Google" id="ProtNLM"/>
    </source>
</evidence>
<keyword evidence="3" id="KW-1185">Reference proteome</keyword>
<proteinExistence type="predicted"/>
<dbReference type="EMBL" id="VSRL01000069">
    <property type="protein sequence ID" value="NKE58976.1"/>
    <property type="molecule type" value="Genomic_DNA"/>
</dbReference>
<accession>A0ABX1FJT4</accession>
<comment type="caution">
    <text evidence="2">The sequence shown here is derived from an EMBL/GenBank/DDBJ whole genome shotgun (WGS) entry which is preliminary data.</text>
</comment>
<sequence>MPSAAQRLCRDVVADPHGPLVAAVAGPGGCGKTAMLETLARIYRDAGVPVVHEYTEDASAALLVDDAHGLDDVTLDRLRRLAVARSHRMVVAYRPWPRPHALSALGAVLVRCRPPVVLGRLDRAAVATARRTSSDTRPPTRSPTSCSSRPAACRRWWTGSSSRCRRPVSSPTAGSPVRW</sequence>
<dbReference type="SUPFAM" id="SSF52540">
    <property type="entry name" value="P-loop containing nucleoside triphosphate hydrolases"/>
    <property type="match status" value="1"/>
</dbReference>
<protein>
    <recommendedName>
        <fullName evidence="4">AAA domain-containing protein</fullName>
    </recommendedName>
</protein>
<dbReference type="Proteomes" id="UP001515943">
    <property type="component" value="Unassembled WGS sequence"/>
</dbReference>
<dbReference type="InterPro" id="IPR027417">
    <property type="entry name" value="P-loop_NTPase"/>
</dbReference>